<evidence type="ECO:0000256" key="1">
    <source>
        <dbReference type="SAM" id="Phobius"/>
    </source>
</evidence>
<feature type="transmembrane region" description="Helical" evidence="1">
    <location>
        <begin position="57"/>
        <end position="75"/>
    </location>
</feature>
<gene>
    <name evidence="2" type="ORF">GCM10009742_35280</name>
</gene>
<evidence type="ECO:0000313" key="2">
    <source>
        <dbReference type="EMBL" id="GAA1586343.1"/>
    </source>
</evidence>
<sequence length="172" mass="17789">MPTESRSTSVVAALSVAVAVLGHVLVGGGGVPLGVLPPLAALAGVCWLLGEYLAGERLLTGLVLAGVQLFVHVTLDTATMPHMMSITDSLVMTAAHLGALLAGILAIGRAHRWVHRVRRVFARLLPELPVLRPVRLVPATPGFSRSWTPTGARLGTSISGRGPPGVRVGPAL</sequence>
<feature type="transmembrane region" description="Helical" evidence="1">
    <location>
        <begin position="90"/>
        <end position="108"/>
    </location>
</feature>
<comment type="caution">
    <text evidence="2">The sequence shown here is derived from an EMBL/GenBank/DDBJ whole genome shotgun (WGS) entry which is preliminary data.</text>
</comment>
<keyword evidence="1" id="KW-0472">Membrane</keyword>
<organism evidence="2 3">
    <name type="scientific">Kribbella karoonensis</name>
    <dbReference type="NCBI Taxonomy" id="324851"/>
    <lineage>
        <taxon>Bacteria</taxon>
        <taxon>Bacillati</taxon>
        <taxon>Actinomycetota</taxon>
        <taxon>Actinomycetes</taxon>
        <taxon>Propionibacteriales</taxon>
        <taxon>Kribbellaceae</taxon>
        <taxon>Kribbella</taxon>
    </lineage>
</organism>
<protein>
    <submittedName>
        <fullName evidence="2">Uncharacterized protein</fullName>
    </submittedName>
</protein>
<evidence type="ECO:0000313" key="3">
    <source>
        <dbReference type="Proteomes" id="UP001500190"/>
    </source>
</evidence>
<keyword evidence="1" id="KW-1133">Transmembrane helix</keyword>
<proteinExistence type="predicted"/>
<accession>A0ABP4PNA7</accession>
<reference evidence="3" key="1">
    <citation type="journal article" date="2019" name="Int. J. Syst. Evol. Microbiol.">
        <title>The Global Catalogue of Microorganisms (GCM) 10K type strain sequencing project: providing services to taxonomists for standard genome sequencing and annotation.</title>
        <authorList>
            <consortium name="The Broad Institute Genomics Platform"/>
            <consortium name="The Broad Institute Genome Sequencing Center for Infectious Disease"/>
            <person name="Wu L."/>
            <person name="Ma J."/>
        </authorList>
    </citation>
    <scope>NUCLEOTIDE SEQUENCE [LARGE SCALE GENOMIC DNA]</scope>
    <source>
        <strain evidence="3">JCM 14304</strain>
    </source>
</reference>
<dbReference type="EMBL" id="BAAAND010000006">
    <property type="protein sequence ID" value="GAA1586343.1"/>
    <property type="molecule type" value="Genomic_DNA"/>
</dbReference>
<dbReference type="RefSeq" id="WP_344192446.1">
    <property type="nucleotide sequence ID" value="NZ_BAAAND010000006.1"/>
</dbReference>
<keyword evidence="3" id="KW-1185">Reference proteome</keyword>
<name>A0ABP4PNA7_9ACTN</name>
<keyword evidence="1" id="KW-0812">Transmembrane</keyword>
<feature type="transmembrane region" description="Helical" evidence="1">
    <location>
        <begin position="7"/>
        <end position="25"/>
    </location>
</feature>
<feature type="transmembrane region" description="Helical" evidence="1">
    <location>
        <begin position="31"/>
        <end position="50"/>
    </location>
</feature>
<dbReference type="Proteomes" id="UP001500190">
    <property type="component" value="Unassembled WGS sequence"/>
</dbReference>